<dbReference type="GO" id="GO:0005085">
    <property type="term" value="F:guanyl-nucleotide exchange factor activity"/>
    <property type="evidence" value="ECO:0007669"/>
    <property type="project" value="TreeGrafter"/>
</dbReference>
<keyword evidence="2" id="KW-0813">Transport</keyword>
<dbReference type="InterPro" id="IPR016123">
    <property type="entry name" value="Mog1/PsbP_a/b/a-sand"/>
</dbReference>
<keyword evidence="3" id="KW-0653">Protein transport</keyword>
<evidence type="ECO:0000256" key="3">
    <source>
        <dbReference type="ARBA" id="ARBA00022927"/>
    </source>
</evidence>
<protein>
    <submittedName>
        <fullName evidence="4">Uncharacterized protein</fullName>
    </submittedName>
</protein>
<dbReference type="Pfam" id="PF04603">
    <property type="entry name" value="Mog1"/>
    <property type="match status" value="1"/>
</dbReference>
<organism evidence="4 5">
    <name type="scientific">Trichomonascus ciferrii</name>
    <dbReference type="NCBI Taxonomy" id="44093"/>
    <lineage>
        <taxon>Eukaryota</taxon>
        <taxon>Fungi</taxon>
        <taxon>Dikarya</taxon>
        <taxon>Ascomycota</taxon>
        <taxon>Saccharomycotina</taxon>
        <taxon>Dipodascomycetes</taxon>
        <taxon>Dipodascales</taxon>
        <taxon>Trichomonascaceae</taxon>
        <taxon>Trichomonascus</taxon>
        <taxon>Trichomonascus ciferrii complex</taxon>
    </lineage>
</organism>
<evidence type="ECO:0000313" key="5">
    <source>
        <dbReference type="Proteomes" id="UP000761534"/>
    </source>
</evidence>
<dbReference type="OrthoDB" id="10255285at2759"/>
<sequence length="219" mass="24447">MTEKASATKIELYGGAITSTIPSGFVDVSNFRQVPDTQEVFVCDRDGYDDSVVFDIMERVEGDDVEAVKEHLNELSVLNSVGQDYITLQLTRVDMKKQKLDNSTELQPPCYLSVAVEPSKKWGREEAAKDDPTGSVKPLVVLVMAVIRLENVTSDILLTYNIPIRTQQEITDLEALVKDKESLSNNDEIPPVGQRINSVRQQVVHSLQAFTVEDWSLFG</sequence>
<comment type="similarity">
    <text evidence="1">Belongs to the MOG1 family.</text>
</comment>
<dbReference type="InterPro" id="IPR007681">
    <property type="entry name" value="Mog1"/>
</dbReference>
<accession>A0A642UEI2</accession>
<comment type="caution">
    <text evidence="4">The sequence shown here is derived from an EMBL/GenBank/DDBJ whole genome shotgun (WGS) entry which is preliminary data.</text>
</comment>
<keyword evidence="5" id="KW-1185">Reference proteome</keyword>
<dbReference type="PANTHER" id="PTHR15837:SF0">
    <property type="entry name" value="RAN GUANINE NUCLEOTIDE RELEASE FACTOR"/>
    <property type="match status" value="1"/>
</dbReference>
<dbReference type="Gene3D" id="3.40.1000.10">
    <property type="entry name" value="Mog1/PsbP, alpha/beta/alpha sandwich"/>
    <property type="match status" value="1"/>
</dbReference>
<evidence type="ECO:0000256" key="2">
    <source>
        <dbReference type="ARBA" id="ARBA00022448"/>
    </source>
</evidence>
<reference evidence="4" key="1">
    <citation type="journal article" date="2019" name="G3 (Bethesda)">
        <title>Genome Assemblies of Two Rare Opportunistic Yeast Pathogens: Diutina rugosa (syn. Candida rugosa) and Trichomonascus ciferrii (syn. Candida ciferrii).</title>
        <authorList>
            <person name="Mixao V."/>
            <person name="Saus E."/>
            <person name="Hansen A.P."/>
            <person name="Lass-Florl C."/>
            <person name="Gabaldon T."/>
        </authorList>
    </citation>
    <scope>NUCLEOTIDE SEQUENCE</scope>
    <source>
        <strain evidence="4">CBS 4856</strain>
    </source>
</reference>
<gene>
    <name evidence="4" type="ORF">TRICI_006907</name>
</gene>
<proteinExistence type="inferred from homology"/>
<dbReference type="GO" id="GO:0005634">
    <property type="term" value="C:nucleus"/>
    <property type="evidence" value="ECO:0007669"/>
    <property type="project" value="TreeGrafter"/>
</dbReference>
<dbReference type="VEuPathDB" id="FungiDB:TRICI_006907"/>
<dbReference type="GO" id="GO:0031267">
    <property type="term" value="F:small GTPase binding"/>
    <property type="evidence" value="ECO:0007669"/>
    <property type="project" value="TreeGrafter"/>
</dbReference>
<evidence type="ECO:0000313" key="4">
    <source>
        <dbReference type="EMBL" id="KAA8896373.1"/>
    </source>
</evidence>
<dbReference type="Proteomes" id="UP000761534">
    <property type="component" value="Unassembled WGS sequence"/>
</dbReference>
<dbReference type="GO" id="GO:0006606">
    <property type="term" value="P:protein import into nucleus"/>
    <property type="evidence" value="ECO:0007669"/>
    <property type="project" value="TreeGrafter"/>
</dbReference>
<dbReference type="AlphaFoldDB" id="A0A642UEI2"/>
<dbReference type="EMBL" id="SWFS01000582">
    <property type="protein sequence ID" value="KAA8896373.1"/>
    <property type="molecule type" value="Genomic_DNA"/>
</dbReference>
<evidence type="ECO:0000256" key="1">
    <source>
        <dbReference type="ARBA" id="ARBA00010307"/>
    </source>
</evidence>
<name>A0A642UEI2_9ASCO</name>
<dbReference type="PANTHER" id="PTHR15837">
    <property type="entry name" value="RAN GUANINE NUCLEOTIDE RELEASE FACTOR"/>
    <property type="match status" value="1"/>
</dbReference>
<dbReference type="SUPFAM" id="SSF55724">
    <property type="entry name" value="Mog1p/PsbP-like"/>
    <property type="match status" value="1"/>
</dbReference>